<dbReference type="InterPro" id="IPR004843">
    <property type="entry name" value="Calcineurin-like_PHP"/>
</dbReference>
<keyword evidence="2" id="KW-0378">Hydrolase</keyword>
<protein>
    <submittedName>
        <fullName evidence="2">Hydrolase</fullName>
    </submittedName>
</protein>
<organism evidence="2 3">
    <name type="scientific">Latilactobacillus curvatus</name>
    <name type="common">Lactobacillus curvatus</name>
    <dbReference type="NCBI Taxonomy" id="28038"/>
    <lineage>
        <taxon>Bacteria</taxon>
        <taxon>Bacillati</taxon>
        <taxon>Bacillota</taxon>
        <taxon>Bacilli</taxon>
        <taxon>Lactobacillales</taxon>
        <taxon>Lactobacillaceae</taxon>
        <taxon>Latilactobacillus</taxon>
    </lineage>
</organism>
<dbReference type="AlphaFoldDB" id="A0A385ABQ1"/>
<dbReference type="SUPFAM" id="SSF56300">
    <property type="entry name" value="Metallo-dependent phosphatases"/>
    <property type="match status" value="1"/>
</dbReference>
<gene>
    <name evidence="2" type="ORF">DT351_01265</name>
</gene>
<feature type="domain" description="Calcineurin-like phosphoesterase" evidence="1">
    <location>
        <begin position="4"/>
        <end position="92"/>
    </location>
</feature>
<dbReference type="InterPro" id="IPR029052">
    <property type="entry name" value="Metallo-depent_PP-like"/>
</dbReference>
<evidence type="ECO:0000259" key="1">
    <source>
        <dbReference type="Pfam" id="PF00149"/>
    </source>
</evidence>
<dbReference type="Gene3D" id="3.60.21.10">
    <property type="match status" value="1"/>
</dbReference>
<dbReference type="EMBL" id="CP031003">
    <property type="protein sequence ID" value="AXN35072.1"/>
    <property type="molecule type" value="Genomic_DNA"/>
</dbReference>
<evidence type="ECO:0000313" key="2">
    <source>
        <dbReference type="EMBL" id="AXN35072.1"/>
    </source>
</evidence>
<accession>A0A385ABQ1</accession>
<dbReference type="Proteomes" id="UP000257607">
    <property type="component" value="Chromosome"/>
</dbReference>
<dbReference type="GO" id="GO:0016787">
    <property type="term" value="F:hydrolase activity"/>
    <property type="evidence" value="ECO:0007669"/>
    <property type="project" value="UniProtKB-KW"/>
</dbReference>
<proteinExistence type="predicted"/>
<reference evidence="2 3" key="1">
    <citation type="submission" date="2018-07" db="EMBL/GenBank/DDBJ databases">
        <title>Lactobacillus curvatus genome sequence.</title>
        <authorList>
            <person name="Prechtl R."/>
        </authorList>
    </citation>
    <scope>NUCLEOTIDE SEQUENCE [LARGE SCALE GENOMIC DNA]</scope>
    <source>
        <strain evidence="2 3">TMW 1.1928</strain>
    </source>
</reference>
<evidence type="ECO:0000313" key="3">
    <source>
        <dbReference type="Proteomes" id="UP000257607"/>
    </source>
</evidence>
<name>A0A385ABQ1_LATCU</name>
<sequence>MKYFIADMHFYHYDIIGFSNRPFTDIADMNQQLISNWNNTVMSSEDEVYVLGDFVYMGDGKQATDILRQLRGKKYLIKGNHEEYLNDPEFDDSQFEWVKDYYSFRYDQRQFVLFHYPMLEWDGFYDRTIQLYGHVHQTRADYFKNMLGINALNVGADMINYRPISINNVIQIINEREMSW</sequence>
<dbReference type="RefSeq" id="WP_116843381.1">
    <property type="nucleotide sequence ID" value="NZ_CP031003.1"/>
</dbReference>
<dbReference type="Pfam" id="PF00149">
    <property type="entry name" value="Metallophos"/>
    <property type="match status" value="1"/>
</dbReference>